<feature type="region of interest" description="Disordered" evidence="1">
    <location>
        <begin position="1"/>
        <end position="38"/>
    </location>
</feature>
<gene>
    <name evidence="3" type="ORF">SAMN04488026_10754</name>
</gene>
<feature type="domain" description="DUF5681" evidence="2">
    <location>
        <begin position="17"/>
        <end position="91"/>
    </location>
</feature>
<dbReference type="Pfam" id="PF18932">
    <property type="entry name" value="DUF5681"/>
    <property type="match status" value="1"/>
</dbReference>
<dbReference type="STRING" id="571298.SAMN04488026_10754"/>
<evidence type="ECO:0000313" key="4">
    <source>
        <dbReference type="Proteomes" id="UP000199382"/>
    </source>
</evidence>
<evidence type="ECO:0000259" key="2">
    <source>
        <dbReference type="Pfam" id="PF18932"/>
    </source>
</evidence>
<dbReference type="AlphaFoldDB" id="A0A1G9IL57"/>
<organism evidence="3 4">
    <name type="scientific">Aliiruegeria lutimaris</name>
    <dbReference type="NCBI Taxonomy" id="571298"/>
    <lineage>
        <taxon>Bacteria</taxon>
        <taxon>Pseudomonadati</taxon>
        <taxon>Pseudomonadota</taxon>
        <taxon>Alphaproteobacteria</taxon>
        <taxon>Rhodobacterales</taxon>
        <taxon>Roseobacteraceae</taxon>
        <taxon>Aliiruegeria</taxon>
    </lineage>
</organism>
<proteinExistence type="predicted"/>
<dbReference type="InterPro" id="IPR043736">
    <property type="entry name" value="DUF5681"/>
</dbReference>
<dbReference type="RefSeq" id="WP_093163053.1">
    <property type="nucleotide sequence ID" value="NZ_FNEK01000075.1"/>
</dbReference>
<dbReference type="EMBL" id="FNEK01000075">
    <property type="protein sequence ID" value="SDL25891.1"/>
    <property type="molecule type" value="Genomic_DNA"/>
</dbReference>
<protein>
    <recommendedName>
        <fullName evidence="2">DUF5681 domain-containing protein</fullName>
    </recommendedName>
</protein>
<dbReference type="OrthoDB" id="2086138at2"/>
<evidence type="ECO:0000313" key="3">
    <source>
        <dbReference type="EMBL" id="SDL25891.1"/>
    </source>
</evidence>
<accession>A0A1G9IL57</accession>
<keyword evidence="4" id="KW-1185">Reference proteome</keyword>
<name>A0A1G9IL57_9RHOB</name>
<reference evidence="3 4" key="1">
    <citation type="submission" date="2016-10" db="EMBL/GenBank/DDBJ databases">
        <authorList>
            <person name="de Groot N.N."/>
        </authorList>
    </citation>
    <scope>NUCLEOTIDE SEQUENCE [LARGE SCALE GENOMIC DNA]</scope>
    <source>
        <strain evidence="3 4">DSM 25294</strain>
    </source>
</reference>
<evidence type="ECO:0000256" key="1">
    <source>
        <dbReference type="SAM" id="MobiDB-lite"/>
    </source>
</evidence>
<sequence>MSDPENDYEVGYGRPPKKSQFKKGQSGNPKGRPRATKNVGTMLEEIFFKKIPISDNGVRREVSMLEAILRQVANGAAKGEIRHVDRVLKLLPVLQDSLAEDKENSAAAIDPAADMAVLEAMAEIFGTDPEALFASSQEGESDE</sequence>
<dbReference type="Proteomes" id="UP000199382">
    <property type="component" value="Unassembled WGS sequence"/>
</dbReference>